<protein>
    <submittedName>
        <fullName evidence="2">Uncharacterized protein</fullName>
    </submittedName>
</protein>
<dbReference type="AlphaFoldDB" id="A0A381VHD2"/>
<dbReference type="GO" id="GO:0016616">
    <property type="term" value="F:oxidoreductase activity, acting on the CH-OH group of donors, NAD or NADP as acceptor"/>
    <property type="evidence" value="ECO:0007669"/>
    <property type="project" value="TreeGrafter"/>
</dbReference>
<accession>A0A381VHD2</accession>
<reference evidence="2" key="1">
    <citation type="submission" date="2018-05" db="EMBL/GenBank/DDBJ databases">
        <authorList>
            <person name="Lanie J.A."/>
            <person name="Ng W.-L."/>
            <person name="Kazmierczak K.M."/>
            <person name="Andrzejewski T.M."/>
            <person name="Davidsen T.M."/>
            <person name="Wayne K.J."/>
            <person name="Tettelin H."/>
            <person name="Glass J.I."/>
            <person name="Rusch D."/>
            <person name="Podicherti R."/>
            <person name="Tsui H.-C.T."/>
            <person name="Winkler M.E."/>
        </authorList>
    </citation>
    <scope>NUCLEOTIDE SEQUENCE</scope>
</reference>
<dbReference type="Gene3D" id="3.40.50.720">
    <property type="entry name" value="NAD(P)-binding Rossmann-like Domain"/>
    <property type="match status" value="1"/>
</dbReference>
<dbReference type="SUPFAM" id="SSF51735">
    <property type="entry name" value="NAD(P)-binding Rossmann-fold domains"/>
    <property type="match status" value="1"/>
</dbReference>
<dbReference type="PRINTS" id="PR00080">
    <property type="entry name" value="SDRFAMILY"/>
</dbReference>
<dbReference type="InterPro" id="IPR002347">
    <property type="entry name" value="SDR_fam"/>
</dbReference>
<dbReference type="PRINTS" id="PR00081">
    <property type="entry name" value="GDHRDH"/>
</dbReference>
<dbReference type="CDD" id="cd05233">
    <property type="entry name" value="SDR_c"/>
    <property type="match status" value="1"/>
</dbReference>
<dbReference type="PROSITE" id="PS00061">
    <property type="entry name" value="ADH_SHORT"/>
    <property type="match status" value="1"/>
</dbReference>
<evidence type="ECO:0000313" key="2">
    <source>
        <dbReference type="EMBL" id="SVA38843.1"/>
    </source>
</evidence>
<dbReference type="EMBL" id="UINC01008639">
    <property type="protein sequence ID" value="SVA38843.1"/>
    <property type="molecule type" value="Genomic_DNA"/>
</dbReference>
<evidence type="ECO:0000256" key="1">
    <source>
        <dbReference type="ARBA" id="ARBA00006484"/>
    </source>
</evidence>
<dbReference type="GO" id="GO:0006633">
    <property type="term" value="P:fatty acid biosynthetic process"/>
    <property type="evidence" value="ECO:0007669"/>
    <property type="project" value="TreeGrafter"/>
</dbReference>
<comment type="similarity">
    <text evidence="1">Belongs to the short-chain dehydrogenases/reductases (SDR) family.</text>
</comment>
<dbReference type="InterPro" id="IPR020904">
    <property type="entry name" value="Sc_DH/Rdtase_CS"/>
</dbReference>
<organism evidence="2">
    <name type="scientific">marine metagenome</name>
    <dbReference type="NCBI Taxonomy" id="408172"/>
    <lineage>
        <taxon>unclassified sequences</taxon>
        <taxon>metagenomes</taxon>
        <taxon>ecological metagenomes</taxon>
    </lineage>
</organism>
<dbReference type="InterPro" id="IPR036291">
    <property type="entry name" value="NAD(P)-bd_dom_sf"/>
</dbReference>
<sequence length="271" mass="28779">MDRLAHKVAIVTGSGTRSSNVTGVGMATAKLFASHGASVLIVDMNESAAKTTEKAIHNAGGKASIFIGDVAKESVCEELVKTAVTRYGKLDILMNSVAIGGPGTVTEISEDFWYRVLDVDLKSMVFISKYAVPEMARGGGGSIINISSVDGIRAAMTRNIPYAAAKGGMISVTRAMAVHHGRENIRVNCIAPGMLYSSMTEAVDDRKREIRRKLAPLGTEGRAEDIAMAAAFLASDEARWITGVLLPVDAGLMAAGPQSLLNNILEDYEYK</sequence>
<dbReference type="GO" id="GO:0048038">
    <property type="term" value="F:quinone binding"/>
    <property type="evidence" value="ECO:0007669"/>
    <property type="project" value="TreeGrafter"/>
</dbReference>
<dbReference type="Pfam" id="PF13561">
    <property type="entry name" value="adh_short_C2"/>
    <property type="match status" value="1"/>
</dbReference>
<name>A0A381VHD2_9ZZZZ</name>
<gene>
    <name evidence="2" type="ORF">METZ01_LOCUS91697</name>
</gene>
<dbReference type="FunFam" id="3.40.50.720:FF:000084">
    <property type="entry name" value="Short-chain dehydrogenase reductase"/>
    <property type="match status" value="1"/>
</dbReference>
<dbReference type="PANTHER" id="PTHR42760">
    <property type="entry name" value="SHORT-CHAIN DEHYDROGENASES/REDUCTASES FAMILY MEMBER"/>
    <property type="match status" value="1"/>
</dbReference>
<proteinExistence type="inferred from homology"/>
<dbReference type="PANTHER" id="PTHR42760:SF122">
    <property type="entry name" value="NAD(P)-BINDING PROTEIN"/>
    <property type="match status" value="1"/>
</dbReference>